<evidence type="ECO:0000256" key="1">
    <source>
        <dbReference type="SAM" id="MobiDB-lite"/>
    </source>
</evidence>
<dbReference type="EMBL" id="KI894007">
    <property type="protein sequence ID" value="OCF53495.1"/>
    <property type="molecule type" value="Genomic_DNA"/>
</dbReference>
<dbReference type="GeneID" id="30169169"/>
<evidence type="ECO:0000313" key="3">
    <source>
        <dbReference type="EMBL" id="WWC66624.1"/>
    </source>
</evidence>
<reference evidence="3" key="4">
    <citation type="submission" date="2024-02" db="EMBL/GenBank/DDBJ databases">
        <title>Comparative genomics of Cryptococcus and Kwoniella reveals pathogenesis evolution and contrasting modes of karyotype evolution via chromosome fusion or intercentromeric recombination.</title>
        <authorList>
            <person name="Coelho M.A."/>
            <person name="David-Palma M."/>
            <person name="Shea T."/>
            <person name="Bowers K."/>
            <person name="McGinley-Smith S."/>
            <person name="Mohammad A.W."/>
            <person name="Gnirke A."/>
            <person name="Yurkov A.M."/>
            <person name="Nowrousian M."/>
            <person name="Sun S."/>
            <person name="Cuomo C.A."/>
            <person name="Heitman J."/>
        </authorList>
    </citation>
    <scope>NUCLEOTIDE SEQUENCE</scope>
    <source>
        <strain evidence="3">CBS 10737</strain>
    </source>
</reference>
<dbReference type="OrthoDB" id="2565284at2759"/>
<feature type="compositionally biased region" description="Low complexity" evidence="1">
    <location>
        <begin position="186"/>
        <end position="195"/>
    </location>
</feature>
<reference evidence="3" key="2">
    <citation type="submission" date="2013-07" db="EMBL/GenBank/DDBJ databases">
        <authorList>
            <consortium name="The Broad Institute Genome Sequencing Platform"/>
            <person name="Cuomo C."/>
            <person name="Litvintseva A."/>
            <person name="Chen Y."/>
            <person name="Heitman J."/>
            <person name="Sun S."/>
            <person name="Springer D."/>
            <person name="Dromer F."/>
            <person name="Young S.K."/>
            <person name="Zeng Q."/>
            <person name="Gargeya S."/>
            <person name="Fitzgerald M."/>
            <person name="Abouelleil A."/>
            <person name="Alvarado L."/>
            <person name="Berlin A.M."/>
            <person name="Chapman S.B."/>
            <person name="Dewar J."/>
            <person name="Goldberg J."/>
            <person name="Griggs A."/>
            <person name="Gujja S."/>
            <person name="Hansen M."/>
            <person name="Howarth C."/>
            <person name="Imamovic A."/>
            <person name="Larimer J."/>
            <person name="McCowan C."/>
            <person name="Murphy C."/>
            <person name="Pearson M."/>
            <person name="Priest M."/>
            <person name="Roberts A."/>
            <person name="Saif S."/>
            <person name="Shea T."/>
            <person name="Sykes S."/>
            <person name="Wortman J."/>
            <person name="Nusbaum C."/>
            <person name="Birren B."/>
        </authorList>
    </citation>
    <scope>NUCLEOTIDE SEQUENCE</scope>
    <source>
        <strain evidence="3">CBS 10737</strain>
    </source>
</reference>
<gene>
    <name evidence="2" type="ORF">I206_00800</name>
    <name evidence="3" type="ORF">I206_100527</name>
</gene>
<reference evidence="2" key="1">
    <citation type="submission" date="2013-07" db="EMBL/GenBank/DDBJ databases">
        <title>The Genome Sequence of Cryptococcus pinus CBS10737.</title>
        <authorList>
            <consortium name="The Broad Institute Genome Sequencing Platform"/>
            <person name="Cuomo C."/>
            <person name="Litvintseva A."/>
            <person name="Chen Y."/>
            <person name="Heitman J."/>
            <person name="Sun S."/>
            <person name="Springer D."/>
            <person name="Dromer F."/>
            <person name="Young S.K."/>
            <person name="Zeng Q."/>
            <person name="Gargeya S."/>
            <person name="Fitzgerald M."/>
            <person name="Abouelleil A."/>
            <person name="Alvarado L."/>
            <person name="Berlin A.M."/>
            <person name="Chapman S.B."/>
            <person name="Dewar J."/>
            <person name="Goldberg J."/>
            <person name="Griggs A."/>
            <person name="Gujja S."/>
            <person name="Hansen M."/>
            <person name="Howarth C."/>
            <person name="Imamovic A."/>
            <person name="Larimer J."/>
            <person name="McCowan C."/>
            <person name="Murphy C."/>
            <person name="Pearson M."/>
            <person name="Priest M."/>
            <person name="Roberts A."/>
            <person name="Saif S."/>
            <person name="Shea T."/>
            <person name="Sykes S."/>
            <person name="Wortman J."/>
            <person name="Nusbaum C."/>
            <person name="Birren B."/>
        </authorList>
    </citation>
    <scope>NUCLEOTIDE SEQUENCE [LARGE SCALE GENOMIC DNA]</scope>
    <source>
        <strain evidence="2">CBS 10737</strain>
    </source>
</reference>
<accession>A0A1B9ICX0</accession>
<dbReference type="EMBL" id="CP144519">
    <property type="protein sequence ID" value="WWC66624.1"/>
    <property type="molecule type" value="Genomic_DNA"/>
</dbReference>
<feature type="compositionally biased region" description="Low complexity" evidence="1">
    <location>
        <begin position="34"/>
        <end position="54"/>
    </location>
</feature>
<evidence type="ECO:0000313" key="2">
    <source>
        <dbReference type="EMBL" id="OCF53495.1"/>
    </source>
</evidence>
<sequence length="297" mass="31437">MSTSTDIPIDPSLREISIAEPPKSAGTKRKARGSNNNAAASPSTSSGRATRRSAVNNINAENAYVGEPTRGEEENLNGYWAPTNTKRARRSSPTKRSRPSSSSTKFQASPNKGDGSLSGNAGPSGTSYDSGLSLAGIEDLAAAAIAANGKGPGLLSYIPMYPIGLTPFRYPCLKPIIPNPPPGDPNDPNFKPFNPHATPVESTSSSDYTNLQNQESNLNPNIDPQLNDLANLSRSDQQQSLQNLPSSFDEDQQQRNPIIDQDTAASADAAFESISALLSASQGVYPTLDSIDYGQNQ</sequence>
<dbReference type="KEGG" id="kpin:30169169"/>
<organism evidence="2">
    <name type="scientific">Kwoniella pini CBS 10737</name>
    <dbReference type="NCBI Taxonomy" id="1296096"/>
    <lineage>
        <taxon>Eukaryota</taxon>
        <taxon>Fungi</taxon>
        <taxon>Dikarya</taxon>
        <taxon>Basidiomycota</taxon>
        <taxon>Agaricomycotina</taxon>
        <taxon>Tremellomycetes</taxon>
        <taxon>Tremellales</taxon>
        <taxon>Cryptococcaceae</taxon>
        <taxon>Kwoniella</taxon>
    </lineage>
</organism>
<feature type="compositionally biased region" description="Polar residues" evidence="1">
    <location>
        <begin position="117"/>
        <end position="127"/>
    </location>
</feature>
<feature type="compositionally biased region" description="Polar residues" evidence="1">
    <location>
        <begin position="200"/>
        <end position="246"/>
    </location>
</feature>
<protein>
    <submittedName>
        <fullName evidence="2">Uncharacterized protein</fullName>
    </submittedName>
</protein>
<feature type="compositionally biased region" description="Basic residues" evidence="1">
    <location>
        <begin position="86"/>
        <end position="98"/>
    </location>
</feature>
<feature type="region of interest" description="Disordered" evidence="1">
    <location>
        <begin position="179"/>
        <end position="258"/>
    </location>
</feature>
<proteinExistence type="predicted"/>
<dbReference type="Proteomes" id="UP000094020">
    <property type="component" value="Chromosome 1"/>
</dbReference>
<reference evidence="2" key="3">
    <citation type="submission" date="2016-07" db="EMBL/GenBank/DDBJ databases">
        <title>Evolution of pathogenesis and genome organization in the Tremellales.</title>
        <authorList>
            <person name="Cuomo C."/>
            <person name="Litvintseva A."/>
            <person name="Heitman J."/>
            <person name="Chen Y."/>
            <person name="Sun S."/>
            <person name="Springer D."/>
            <person name="Dromer F."/>
            <person name="Young S."/>
            <person name="Zeng Q."/>
            <person name="Chapman S."/>
            <person name="Gujja S."/>
            <person name="Saif S."/>
            <person name="Birren B."/>
        </authorList>
    </citation>
    <scope>NUCLEOTIDE SEQUENCE</scope>
    <source>
        <strain evidence="2">CBS 10737</strain>
    </source>
</reference>
<evidence type="ECO:0000313" key="4">
    <source>
        <dbReference type="Proteomes" id="UP000094020"/>
    </source>
</evidence>
<keyword evidence="4" id="KW-1185">Reference proteome</keyword>
<dbReference type="AlphaFoldDB" id="A0A1B9ICX0"/>
<name>A0A1B9ICX0_9TREE</name>
<dbReference type="RefSeq" id="XP_019014714.1">
    <property type="nucleotide sequence ID" value="XM_019152576.1"/>
</dbReference>
<feature type="region of interest" description="Disordered" evidence="1">
    <location>
        <begin position="1"/>
        <end position="127"/>
    </location>
</feature>